<dbReference type="EMBL" id="LTBA01000005">
    <property type="protein sequence ID" value="KYH35238.1"/>
    <property type="molecule type" value="Genomic_DNA"/>
</dbReference>
<dbReference type="Proteomes" id="UP000075531">
    <property type="component" value="Unassembled WGS sequence"/>
</dbReference>
<sequence length="79" mass="9199">MKHSILNKKFLAISLFCIYFLLILPINVVNAKPLNDKAEKLYKEKTNSIAVFKNYDEKDIYQSCSIIHQINDYILSLFG</sequence>
<gene>
    <name evidence="1" type="ORF">CLTEP_08630</name>
</gene>
<keyword evidence="2" id="KW-1185">Reference proteome</keyword>
<dbReference type="PATRIC" id="fig|1121338.3.peg.883"/>
<protein>
    <submittedName>
        <fullName evidence="1">Uncharacterized protein</fullName>
    </submittedName>
</protein>
<comment type="caution">
    <text evidence="1">The sequence shown here is derived from an EMBL/GenBank/DDBJ whole genome shotgun (WGS) entry which is preliminary data.</text>
</comment>
<evidence type="ECO:0000313" key="2">
    <source>
        <dbReference type="Proteomes" id="UP000075531"/>
    </source>
</evidence>
<dbReference type="AlphaFoldDB" id="A0A151B5P5"/>
<reference evidence="1 2" key="1">
    <citation type="submission" date="2016-02" db="EMBL/GenBank/DDBJ databases">
        <title>Genome sequence of Clostridium tepidiprofundi DSM 19306.</title>
        <authorList>
            <person name="Poehlein A."/>
            <person name="Daniel R."/>
        </authorList>
    </citation>
    <scope>NUCLEOTIDE SEQUENCE [LARGE SCALE GENOMIC DNA]</scope>
    <source>
        <strain evidence="1 2">DSM 19306</strain>
    </source>
</reference>
<proteinExistence type="predicted"/>
<dbReference type="RefSeq" id="WP_066823094.1">
    <property type="nucleotide sequence ID" value="NZ_LTBA01000005.1"/>
</dbReference>
<name>A0A151B5P5_9CLOT</name>
<organism evidence="1 2">
    <name type="scientific">Clostridium tepidiprofundi DSM 19306</name>
    <dbReference type="NCBI Taxonomy" id="1121338"/>
    <lineage>
        <taxon>Bacteria</taxon>
        <taxon>Bacillati</taxon>
        <taxon>Bacillota</taxon>
        <taxon>Clostridia</taxon>
        <taxon>Eubacteriales</taxon>
        <taxon>Clostridiaceae</taxon>
        <taxon>Clostridium</taxon>
    </lineage>
</organism>
<evidence type="ECO:0000313" key="1">
    <source>
        <dbReference type="EMBL" id="KYH35238.1"/>
    </source>
</evidence>
<accession>A0A151B5P5</accession>